<sequence>MTRPSHITPPPLRHHQFINFEFMGMVTRAGLAIGGDETVASAQQSVTQVAEFLARPSAASIKQTAPILTITDETFSRLARILDFTIEGRLVDNKSGLAAATAYLMPSIFESTGEMLGQYNLEQAQAFVISQAKREFYIHWGALARLYNEVSDDQKEAISGLFTHILRAPLQEMYSVKVPSLIIPDELAHDAWTHEDEGDDFAYAHSEYLGTWLRDDIAINQFWIEGHLPDGQSSIFIASASSLQEAIAYATAYAINSNNNGLYKGSQTLRKMETELISKLTIDFNRDVIAEASICAQKINSNESRIAWNLRSIKDHRFPVFEFMSKVNHAESKLGVNWNKKETLNSPEP</sequence>
<accession>A0A8I1JHY2</accession>
<dbReference type="EMBL" id="JAEHTE010000002">
    <property type="protein sequence ID" value="MBI6883146.1"/>
    <property type="molecule type" value="Genomic_DNA"/>
</dbReference>
<proteinExistence type="predicted"/>
<dbReference type="Proteomes" id="UP000637061">
    <property type="component" value="Unassembled WGS sequence"/>
</dbReference>
<evidence type="ECO:0000313" key="2">
    <source>
        <dbReference type="Proteomes" id="UP000637061"/>
    </source>
</evidence>
<organism evidence="1 2">
    <name type="scientific">Pseudomonas putida</name>
    <name type="common">Arthrobacter siderocapsulatus</name>
    <dbReference type="NCBI Taxonomy" id="303"/>
    <lineage>
        <taxon>Bacteria</taxon>
        <taxon>Pseudomonadati</taxon>
        <taxon>Pseudomonadota</taxon>
        <taxon>Gammaproteobacteria</taxon>
        <taxon>Pseudomonadales</taxon>
        <taxon>Pseudomonadaceae</taxon>
        <taxon>Pseudomonas</taxon>
    </lineage>
</organism>
<comment type="caution">
    <text evidence="1">The sequence shown here is derived from an EMBL/GenBank/DDBJ whole genome shotgun (WGS) entry which is preliminary data.</text>
</comment>
<dbReference type="RefSeq" id="WP_198746760.1">
    <property type="nucleotide sequence ID" value="NZ_JAEHTE010000002.1"/>
</dbReference>
<dbReference type="AlphaFoldDB" id="A0A8I1JHY2"/>
<reference evidence="1" key="1">
    <citation type="submission" date="2020-12" db="EMBL/GenBank/DDBJ databases">
        <title>Enhanced detection system for hospital associated transmission using whole genome sequencing surveillance.</title>
        <authorList>
            <person name="Harrison L.H."/>
            <person name="Van Tyne D."/>
            <person name="Marsh J.W."/>
            <person name="Griffith M.P."/>
            <person name="Snyder D.J."/>
            <person name="Cooper V.S."/>
            <person name="Mustapha M."/>
        </authorList>
    </citation>
    <scope>NUCLEOTIDE SEQUENCE</scope>
    <source>
        <strain evidence="1">PSB00042</strain>
    </source>
</reference>
<protein>
    <submittedName>
        <fullName evidence="1">Uncharacterized protein</fullName>
    </submittedName>
</protein>
<name>A0A8I1JHY2_PSEPU</name>
<gene>
    <name evidence="1" type="ORF">JEU22_04410</name>
</gene>
<evidence type="ECO:0000313" key="1">
    <source>
        <dbReference type="EMBL" id="MBI6883146.1"/>
    </source>
</evidence>